<dbReference type="VEuPathDB" id="FungiDB:TREMEDRAFT_74971"/>
<feature type="region of interest" description="Disordered" evidence="2">
    <location>
        <begin position="185"/>
        <end position="211"/>
    </location>
</feature>
<evidence type="ECO:0000313" key="5">
    <source>
        <dbReference type="EMBL" id="RXK35703.1"/>
    </source>
</evidence>
<keyword evidence="3" id="KW-0732">Signal</keyword>
<dbReference type="AlphaFoldDB" id="A0A4Q1BG15"/>
<feature type="signal peptide" evidence="3">
    <location>
        <begin position="1"/>
        <end position="21"/>
    </location>
</feature>
<feature type="chain" id="PRO_5020429231" description="WSC domain-containing protein" evidence="3">
    <location>
        <begin position="22"/>
        <end position="824"/>
    </location>
</feature>
<dbReference type="PANTHER" id="PTHR45964">
    <property type="entry name" value="WSCD FAMILY MEMBER CG9164"/>
    <property type="match status" value="1"/>
</dbReference>
<dbReference type="InParanoid" id="A0A4Q1BG15"/>
<dbReference type="OrthoDB" id="3257981at2759"/>
<organism evidence="5 6">
    <name type="scientific">Tremella mesenterica</name>
    <name type="common">Jelly fungus</name>
    <dbReference type="NCBI Taxonomy" id="5217"/>
    <lineage>
        <taxon>Eukaryota</taxon>
        <taxon>Fungi</taxon>
        <taxon>Dikarya</taxon>
        <taxon>Basidiomycota</taxon>
        <taxon>Agaricomycotina</taxon>
        <taxon>Tremellomycetes</taxon>
        <taxon>Tremellales</taxon>
        <taxon>Tremellaceae</taxon>
        <taxon>Tremella</taxon>
    </lineage>
</organism>
<dbReference type="InterPro" id="IPR002889">
    <property type="entry name" value="WSC_carb-bd"/>
</dbReference>
<evidence type="ECO:0000256" key="3">
    <source>
        <dbReference type="SAM" id="SignalP"/>
    </source>
</evidence>
<dbReference type="Gene3D" id="3.20.20.80">
    <property type="entry name" value="Glycosidases"/>
    <property type="match status" value="1"/>
</dbReference>
<dbReference type="InterPro" id="IPR005197">
    <property type="entry name" value="Glyco_hydro_71"/>
</dbReference>
<dbReference type="Proteomes" id="UP000289152">
    <property type="component" value="Unassembled WGS sequence"/>
</dbReference>
<dbReference type="PROSITE" id="PS51212">
    <property type="entry name" value="WSC"/>
    <property type="match status" value="2"/>
</dbReference>
<keyword evidence="1" id="KW-0677">Repeat</keyword>
<protein>
    <recommendedName>
        <fullName evidence="4">WSC domain-containing protein</fullName>
    </recommendedName>
</protein>
<evidence type="ECO:0000313" key="6">
    <source>
        <dbReference type="Proteomes" id="UP000289152"/>
    </source>
</evidence>
<dbReference type="EMBL" id="SDIL01000125">
    <property type="protein sequence ID" value="RXK35703.1"/>
    <property type="molecule type" value="Genomic_DNA"/>
</dbReference>
<gene>
    <name evidence="5" type="ORF">M231_07031</name>
</gene>
<dbReference type="CDD" id="cd11577">
    <property type="entry name" value="GH71"/>
    <property type="match status" value="1"/>
</dbReference>
<sequence length="824" mass="87784">MIPLTKLGLVVTAALALNAESKPLAPPGHHAAPGVANLLAGSKRGIHALIARYYGTSHGLAKPPPLPNKRDTSFPPGWSYLACVDESWDERLLQGFSFSSSVLTPLQCMTECGKRNFTYAGTEYGDECYCGNEFIGSGGIPGEDSACNLPCWGDKDETCGNAWFLTLYQYNSSGLVTTCTTYPSSGSDSNSTTISDPTGITNTSSNSSITSTPTSIFTTATTTSIGGASTTGMYEDTIDSSEWYALGCALDGDNRIISDYILTGQTNLTIDSCLTTCEDKGFTYAGVEFGEECYCGNKLPTSLNYKDGGCTVVCTGNSGEMCGGEWTLDLYELVSGSTSCNSTPSATTSLQAGGAWAVPTGYSASSTSSSSSTTSTFATGTTVVSSTTDVSTGTTTSPSTGTGTGTSPTTVPSSSTTHQVWAHHMVGNTYPYTESSWSSDIQSASSSGIDGFALNMGSDSWQPSRVSDAYSAAESFGNFKMFLSLDMTSLPCSSTSDASNLVSLVKQFASSSAQATHEGKVLVSTFAGSDCTFGGGDWMTSFVQPLKSSGVEISFVPSLFVPISTFASETYMDGELNWNSAWPMGDVDLSVSNTDSEYMTALGEKEYMPAISPFFYTHFGSNSWNKNWLYRSDDWLYCERWEQVISLRDKVSMTELLTWNDYGESSYIGPIEGALPSGSEVWVDGFDHTALSSLTKYYSTAFKTGQYPDISQDEIILWSRPHPHDATATGDGVGRPEGWQNTEDYLYAVVFATEDGQASLTSGSQTTSFDVKRGLNKLKVVSNQGGIGGSLSRNGKKVVDYTAQGFTYTSNPQTYNYNYFVGSS</sequence>
<dbReference type="Pfam" id="PF03659">
    <property type="entry name" value="Glyco_hydro_71"/>
    <property type="match status" value="1"/>
</dbReference>
<dbReference type="SMART" id="SM00321">
    <property type="entry name" value="WSC"/>
    <property type="match status" value="2"/>
</dbReference>
<evidence type="ECO:0000256" key="2">
    <source>
        <dbReference type="SAM" id="MobiDB-lite"/>
    </source>
</evidence>
<comment type="caution">
    <text evidence="5">The sequence shown here is derived from an EMBL/GenBank/DDBJ whole genome shotgun (WGS) entry which is preliminary data.</text>
</comment>
<reference evidence="5 6" key="1">
    <citation type="submission" date="2016-06" db="EMBL/GenBank/DDBJ databases">
        <title>Evolution of pathogenesis and genome organization in the Tremellales.</title>
        <authorList>
            <person name="Cuomo C."/>
            <person name="Litvintseva A."/>
            <person name="Heitman J."/>
            <person name="Chen Y."/>
            <person name="Sun S."/>
            <person name="Springer D."/>
            <person name="Dromer F."/>
            <person name="Young S."/>
            <person name="Zeng Q."/>
            <person name="Chapman S."/>
            <person name="Gujja S."/>
            <person name="Saif S."/>
            <person name="Birren B."/>
        </authorList>
    </citation>
    <scope>NUCLEOTIDE SEQUENCE [LARGE SCALE GENOMIC DNA]</scope>
    <source>
        <strain evidence="5 6">ATCC 28783</strain>
    </source>
</reference>
<dbReference type="GO" id="GO:0051118">
    <property type="term" value="F:glucan endo-1,3-alpha-glucosidase activity"/>
    <property type="evidence" value="ECO:0007669"/>
    <property type="project" value="InterPro"/>
</dbReference>
<name>A0A4Q1BG15_TREME</name>
<evidence type="ECO:0000259" key="4">
    <source>
        <dbReference type="PROSITE" id="PS51212"/>
    </source>
</evidence>
<dbReference type="STRING" id="5217.A0A4Q1BG15"/>
<feature type="domain" description="WSC" evidence="4">
    <location>
        <begin position="77"/>
        <end position="171"/>
    </location>
</feature>
<dbReference type="Pfam" id="PF01822">
    <property type="entry name" value="WSC"/>
    <property type="match status" value="2"/>
</dbReference>
<accession>A0A4Q1BG15</accession>
<dbReference type="PANTHER" id="PTHR45964:SF5">
    <property type="entry name" value="WSCD FAMILY MEMBER CG9164"/>
    <property type="match status" value="1"/>
</dbReference>
<evidence type="ECO:0000256" key="1">
    <source>
        <dbReference type="ARBA" id="ARBA00022737"/>
    </source>
</evidence>
<keyword evidence="6" id="KW-1185">Reference proteome</keyword>
<feature type="region of interest" description="Disordered" evidence="2">
    <location>
        <begin position="383"/>
        <end position="415"/>
    </location>
</feature>
<proteinExistence type="predicted"/>
<feature type="domain" description="WSC" evidence="4">
    <location>
        <begin position="242"/>
        <end position="334"/>
    </location>
</feature>
<dbReference type="InterPro" id="IPR051589">
    <property type="entry name" value="Sialate-O-sulfotransferase"/>
</dbReference>